<sequence length="546" mass="55718">MTIVHFGLRHPSAAGRVQATGRVAWVPTERKVDGSLVVLPAKVSVTLEADASAEIEPGTYLFHEQAVGGVSAYRTVPNAIEVDYSSLVAVDPDTLDPEAQPEAAWYAFVEGLNAANADMLASALSAQHSAELAQLSATGSQTSAAASAQLSAGSALASSNSATASANSATQAGTARDGAISAQASAAGHASAASGYRDVAAEYADEAAEQAGLALVRAGTATDAAAEAVAAALGFSLGSVSTVGPSEVASATITGPAGSRVLNLALPRGAVPVFSVLATTTGPDVPGTPGLKGDKGDKGDPGGWTTATDLGTTHLDTILTSGLYRVTQGANVSTSLGYPMTLNATAVMHVMMVSATNVIQQFEFVLSTPSGRGFWQRTTSNGGTTWGPWRFFASQRTDNTAGRAIYTWDDTATPGRENLIYGDTGSREISAYLDTSKWVAGNIKIRRVGWEVELRAYGLDNVAGIVGSVGILNAQLPAGFRNQHTVAGFAQIGANSGQVVVAFSATNATVVGVVDNVICGFTAKWQTTDPWPTALPGNADGSIPNL</sequence>
<evidence type="ECO:0008006" key="3">
    <source>
        <dbReference type="Google" id="ProtNLM"/>
    </source>
</evidence>
<organism evidence="1 2">
    <name type="scientific">Arthrobacter phage Suppi</name>
    <dbReference type="NCBI Taxonomy" id="1897553"/>
    <lineage>
        <taxon>Viruses</taxon>
        <taxon>Duplodnaviria</taxon>
        <taxon>Heunggongvirae</taxon>
        <taxon>Uroviricota</taxon>
        <taxon>Caudoviricetes</taxon>
        <taxon>Korravirus</taxon>
        <taxon>Korravirus wayne</taxon>
    </lineage>
</organism>
<reference evidence="2" key="1">
    <citation type="submission" date="2016-07" db="EMBL/GenBank/DDBJ databases">
        <authorList>
            <person name="Florea S."/>
            <person name="Webb J.S."/>
            <person name="Jaromczyk J."/>
            <person name="Schardl C.L."/>
        </authorList>
    </citation>
    <scope>NUCLEOTIDE SEQUENCE [LARGE SCALE GENOMIC DNA]</scope>
</reference>
<protein>
    <recommendedName>
        <fullName evidence="3">Minor tail protein</fullName>
    </recommendedName>
</protein>
<dbReference type="EMBL" id="KX621004">
    <property type="protein sequence ID" value="AOT24029.1"/>
    <property type="molecule type" value="Genomic_DNA"/>
</dbReference>
<dbReference type="CDD" id="cd19958">
    <property type="entry name" value="pyocin_knob"/>
    <property type="match status" value="1"/>
</dbReference>
<gene>
    <name evidence="1" type="ORF">SEA_SUPPI_1</name>
</gene>
<accession>A0A1D8ESI4</accession>
<name>A0A1D8ESI4_9CAUD</name>
<evidence type="ECO:0000313" key="1">
    <source>
        <dbReference type="EMBL" id="AOT24029.1"/>
    </source>
</evidence>
<proteinExistence type="predicted"/>
<evidence type="ECO:0000313" key="2">
    <source>
        <dbReference type="Proteomes" id="UP000225663"/>
    </source>
</evidence>
<dbReference type="Proteomes" id="UP000225663">
    <property type="component" value="Segment"/>
</dbReference>